<sequence>MDGTFNLKKSSTRNHNLSACRSCFYPIYNTKL</sequence>
<reference evidence="1" key="1">
    <citation type="submission" date="2014-09" db="EMBL/GenBank/DDBJ databases">
        <authorList>
            <person name="Magalhaes I.L.F."/>
            <person name="Oliveira U."/>
            <person name="Santos F.R."/>
            <person name="Vidigal T.H.D.A."/>
            <person name="Brescovit A.D."/>
            <person name="Santos A.J."/>
        </authorList>
    </citation>
    <scope>NUCLEOTIDE SEQUENCE</scope>
    <source>
        <tissue evidence="1">Shoot tissue taken approximately 20 cm above the soil surface</tissue>
    </source>
</reference>
<evidence type="ECO:0000313" key="1">
    <source>
        <dbReference type="EMBL" id="JAD37299.1"/>
    </source>
</evidence>
<dbReference type="EMBL" id="GBRH01260596">
    <property type="protein sequence ID" value="JAD37299.1"/>
    <property type="molecule type" value="Transcribed_RNA"/>
</dbReference>
<reference evidence="1" key="2">
    <citation type="journal article" date="2015" name="Data Brief">
        <title>Shoot transcriptome of the giant reed, Arundo donax.</title>
        <authorList>
            <person name="Barrero R.A."/>
            <person name="Guerrero F.D."/>
            <person name="Moolhuijzen P."/>
            <person name="Goolsby J.A."/>
            <person name="Tidwell J."/>
            <person name="Bellgard S.E."/>
            <person name="Bellgard M.I."/>
        </authorList>
    </citation>
    <scope>NUCLEOTIDE SEQUENCE</scope>
    <source>
        <tissue evidence="1">Shoot tissue taken approximately 20 cm above the soil surface</tissue>
    </source>
</reference>
<organism evidence="1">
    <name type="scientific">Arundo donax</name>
    <name type="common">Giant reed</name>
    <name type="synonym">Donax arundinaceus</name>
    <dbReference type="NCBI Taxonomy" id="35708"/>
    <lineage>
        <taxon>Eukaryota</taxon>
        <taxon>Viridiplantae</taxon>
        <taxon>Streptophyta</taxon>
        <taxon>Embryophyta</taxon>
        <taxon>Tracheophyta</taxon>
        <taxon>Spermatophyta</taxon>
        <taxon>Magnoliopsida</taxon>
        <taxon>Liliopsida</taxon>
        <taxon>Poales</taxon>
        <taxon>Poaceae</taxon>
        <taxon>PACMAD clade</taxon>
        <taxon>Arundinoideae</taxon>
        <taxon>Arundineae</taxon>
        <taxon>Arundo</taxon>
    </lineage>
</organism>
<dbReference type="AlphaFoldDB" id="A0A0A8ZD03"/>
<protein>
    <submittedName>
        <fullName evidence="1">Uncharacterized protein</fullName>
    </submittedName>
</protein>
<name>A0A0A8ZD03_ARUDO</name>
<proteinExistence type="predicted"/>
<accession>A0A0A8ZD03</accession>